<protein>
    <recommendedName>
        <fullName evidence="3">DUF1269 domain-containing protein</fullName>
    </recommendedName>
</protein>
<dbReference type="InterPro" id="IPR046288">
    <property type="entry name" value="DUF6325"/>
</dbReference>
<evidence type="ECO:0000313" key="2">
    <source>
        <dbReference type="Proteomes" id="UP000291483"/>
    </source>
</evidence>
<keyword evidence="2" id="KW-1185">Reference proteome</keyword>
<comment type="caution">
    <text evidence="1">The sequence shown here is derived from an EMBL/GenBank/DDBJ whole genome shotgun (WGS) entry which is preliminary data.</text>
</comment>
<dbReference type="OrthoDB" id="4464342at2"/>
<name>A0A4Q8APT1_9MICO</name>
<evidence type="ECO:0000313" key="1">
    <source>
        <dbReference type="EMBL" id="RZU66700.1"/>
    </source>
</evidence>
<dbReference type="Pfam" id="PF19850">
    <property type="entry name" value="DUF6325"/>
    <property type="match status" value="1"/>
</dbReference>
<gene>
    <name evidence="1" type="ORF">EV379_3066</name>
</gene>
<evidence type="ECO:0008006" key="3">
    <source>
        <dbReference type="Google" id="ProtNLM"/>
    </source>
</evidence>
<dbReference type="Proteomes" id="UP000291483">
    <property type="component" value="Unassembled WGS sequence"/>
</dbReference>
<organism evidence="1 2">
    <name type="scientific">Microterricola gilva</name>
    <dbReference type="NCBI Taxonomy" id="393267"/>
    <lineage>
        <taxon>Bacteria</taxon>
        <taxon>Bacillati</taxon>
        <taxon>Actinomycetota</taxon>
        <taxon>Actinomycetes</taxon>
        <taxon>Micrococcales</taxon>
        <taxon>Microbacteriaceae</taxon>
        <taxon>Microterricola</taxon>
    </lineage>
</organism>
<dbReference type="EMBL" id="SHLC01000001">
    <property type="protein sequence ID" value="RZU66700.1"/>
    <property type="molecule type" value="Genomic_DNA"/>
</dbReference>
<accession>A0A4Q8APT1</accession>
<reference evidence="1 2" key="1">
    <citation type="submission" date="2019-02" db="EMBL/GenBank/DDBJ databases">
        <title>Sequencing the genomes of 1000 actinobacteria strains.</title>
        <authorList>
            <person name="Klenk H.-P."/>
        </authorList>
    </citation>
    <scope>NUCLEOTIDE SEQUENCE [LARGE SCALE GENOMIC DNA]</scope>
    <source>
        <strain evidence="1 2">DSM 18319</strain>
    </source>
</reference>
<sequence>MTTTQDYGPVELLTVGFTTEAPPAPVIDAILALAAEETVSLLDLIVVSRGEDGSVAVVELEEHDSDPLRELELALVGLVAEEDITVIAESLPPGSSALVAAVELSWARNLMSAIATADAVVLSQDRIPASVIAESAIALQKTLG</sequence>
<dbReference type="AlphaFoldDB" id="A0A4Q8APT1"/>
<proteinExistence type="predicted"/>
<dbReference type="RefSeq" id="WP_130506862.1">
    <property type="nucleotide sequence ID" value="NZ_SHLC01000001.1"/>
</dbReference>